<dbReference type="RefSeq" id="WP_058285425.1">
    <property type="nucleotide sequence ID" value="NZ_CYSR01000011.1"/>
</dbReference>
<protein>
    <submittedName>
        <fullName evidence="1">Uncharacterized protein</fullName>
    </submittedName>
</protein>
<gene>
    <name evidence="1" type="ORF">PHA8399_01388</name>
</gene>
<evidence type="ECO:0000313" key="2">
    <source>
        <dbReference type="Proteomes" id="UP000051326"/>
    </source>
</evidence>
<proteinExistence type="predicted"/>
<dbReference type="AlphaFoldDB" id="A0A0P1H871"/>
<name>A0A0P1H871_9RHOB</name>
<dbReference type="STRING" id="1396826.PHA8399_01388"/>
<sequence length="127" mass="13829">MIALQDFSTATPATQMLPSFAPMHLPQRSAAAARPEPERRPGLSCVTAAELKQHVASEFSAAGDWFTLCRGLRRKGLCLRMRGEDLWLFDAASLTAISSCEDLGIDPMELELRFGPSQPQRPSAQAA</sequence>
<reference evidence="1 2" key="1">
    <citation type="submission" date="2015-09" db="EMBL/GenBank/DDBJ databases">
        <authorList>
            <consortium name="Swine Surveillance"/>
        </authorList>
    </citation>
    <scope>NUCLEOTIDE SEQUENCE [LARGE SCALE GENOMIC DNA]</scope>
    <source>
        <strain evidence="1 2">CECT 8399</strain>
    </source>
</reference>
<accession>A0A0P1H871</accession>
<dbReference type="EMBL" id="CYSR01000011">
    <property type="protein sequence ID" value="CUH99272.1"/>
    <property type="molecule type" value="Genomic_DNA"/>
</dbReference>
<organism evidence="1 2">
    <name type="scientific">Leisingera aquaemixtae</name>
    <dbReference type="NCBI Taxonomy" id="1396826"/>
    <lineage>
        <taxon>Bacteria</taxon>
        <taxon>Pseudomonadati</taxon>
        <taxon>Pseudomonadota</taxon>
        <taxon>Alphaproteobacteria</taxon>
        <taxon>Rhodobacterales</taxon>
        <taxon>Roseobacteraceae</taxon>
        <taxon>Leisingera</taxon>
    </lineage>
</organism>
<evidence type="ECO:0000313" key="1">
    <source>
        <dbReference type="EMBL" id="CUH99272.1"/>
    </source>
</evidence>
<dbReference type="Proteomes" id="UP000051326">
    <property type="component" value="Unassembled WGS sequence"/>
</dbReference>